<protein>
    <recommendedName>
        <fullName evidence="2">Transcription regulator PadR N-terminal domain-containing protein</fullName>
    </recommendedName>
</protein>
<dbReference type="EMBL" id="BAABKE010000004">
    <property type="protein sequence ID" value="GAA5100140.1"/>
    <property type="molecule type" value="Genomic_DNA"/>
</dbReference>
<feature type="compositionally biased region" description="Basic residues" evidence="1">
    <location>
        <begin position="1"/>
        <end position="15"/>
    </location>
</feature>
<dbReference type="SUPFAM" id="SSF46785">
    <property type="entry name" value="Winged helix' DNA-binding domain"/>
    <property type="match status" value="1"/>
</dbReference>
<feature type="domain" description="Transcription regulator PadR N-terminal" evidence="2">
    <location>
        <begin position="40"/>
        <end position="108"/>
    </location>
</feature>
<dbReference type="Gene3D" id="1.10.10.10">
    <property type="entry name" value="Winged helix-like DNA-binding domain superfamily/Winged helix DNA-binding domain"/>
    <property type="match status" value="1"/>
</dbReference>
<feature type="region of interest" description="Disordered" evidence="1">
    <location>
        <begin position="1"/>
        <end position="23"/>
    </location>
</feature>
<comment type="caution">
    <text evidence="3">The sequence shown here is derived from an EMBL/GenBank/DDBJ whole genome shotgun (WGS) entry which is preliminary data.</text>
</comment>
<dbReference type="RefSeq" id="WP_077925536.1">
    <property type="nucleotide sequence ID" value="NZ_BAABKE010000004.1"/>
</dbReference>
<dbReference type="InterPro" id="IPR036390">
    <property type="entry name" value="WH_DNA-bd_sf"/>
</dbReference>
<reference evidence="4" key="1">
    <citation type="journal article" date="2019" name="Int. J. Syst. Evol. Microbiol.">
        <title>The Global Catalogue of Microorganisms (GCM) 10K type strain sequencing project: providing services to taxonomists for standard genome sequencing and annotation.</title>
        <authorList>
            <consortium name="The Broad Institute Genomics Platform"/>
            <consortium name="The Broad Institute Genome Sequencing Center for Infectious Disease"/>
            <person name="Wu L."/>
            <person name="Ma J."/>
        </authorList>
    </citation>
    <scope>NUCLEOTIDE SEQUENCE [LARGE SCALE GENOMIC DNA]</scope>
    <source>
        <strain evidence="4">JCM 18424</strain>
    </source>
</reference>
<dbReference type="PANTHER" id="PTHR43252:SF7">
    <property type="entry name" value="TRANSCRIPTIONAL REGULATOR YQJI"/>
    <property type="match status" value="1"/>
</dbReference>
<dbReference type="Pfam" id="PF03551">
    <property type="entry name" value="PadR"/>
    <property type="match status" value="1"/>
</dbReference>
<keyword evidence="4" id="KW-1185">Reference proteome</keyword>
<proteinExistence type="predicted"/>
<gene>
    <name evidence="3" type="ORF">GCM10023338_14530</name>
</gene>
<dbReference type="InterPro" id="IPR036388">
    <property type="entry name" value="WH-like_DNA-bd_sf"/>
</dbReference>
<accession>A0ABP9MQE9</accession>
<evidence type="ECO:0000256" key="1">
    <source>
        <dbReference type="SAM" id="MobiDB-lite"/>
    </source>
</evidence>
<dbReference type="PANTHER" id="PTHR43252">
    <property type="entry name" value="TRANSCRIPTIONAL REGULATOR YQJI"/>
    <property type="match status" value="1"/>
</dbReference>
<sequence length="188" mass="21841">MKHNHKDHCSHGRHGHHEEHSGGKRLKRLFERGDIQLLLLLQLKTKNSHGYELIKSINDLTSGLYEPSPGVLYPTLSMLEDQELILQDPNETHRKVYMITALGLDYLKQHETKITLIKERLASTKHAQDNVHISNELEDAIRRFKMLMRHQIRQDQISQDQLNKIVAIINQANLEIEKAYQAIAPNHE</sequence>
<dbReference type="Proteomes" id="UP001500631">
    <property type="component" value="Unassembled WGS sequence"/>
</dbReference>
<dbReference type="InterPro" id="IPR005149">
    <property type="entry name" value="Tscrpt_reg_PadR_N"/>
</dbReference>
<organism evidence="3 4">
    <name type="scientific">Wohlfahrtiimonas larvae</name>
    <dbReference type="NCBI Taxonomy" id="1157986"/>
    <lineage>
        <taxon>Bacteria</taxon>
        <taxon>Pseudomonadati</taxon>
        <taxon>Pseudomonadota</taxon>
        <taxon>Gammaproteobacteria</taxon>
        <taxon>Cardiobacteriales</taxon>
        <taxon>Ignatzschineriaceae</taxon>
        <taxon>Wohlfahrtiimonas</taxon>
    </lineage>
</organism>
<evidence type="ECO:0000313" key="3">
    <source>
        <dbReference type="EMBL" id="GAA5100140.1"/>
    </source>
</evidence>
<evidence type="ECO:0000259" key="2">
    <source>
        <dbReference type="Pfam" id="PF03551"/>
    </source>
</evidence>
<name>A0ABP9MQE9_9GAMM</name>
<evidence type="ECO:0000313" key="4">
    <source>
        <dbReference type="Proteomes" id="UP001500631"/>
    </source>
</evidence>